<proteinExistence type="predicted"/>
<dbReference type="GeneID" id="92937678"/>
<dbReference type="Pfam" id="PF16111">
    <property type="entry name" value="DUF4829"/>
    <property type="match status" value="1"/>
</dbReference>
<reference evidence="2 3" key="1">
    <citation type="journal article" date="2015" name="PLoS ONE">
        <title>A universal mariner transposon system for forward genetic studies in the genus clostridium.</title>
        <authorList>
            <person name="Zhang Y."/>
            <person name="Grosse-Honebrink A."/>
            <person name="Minton N.P."/>
        </authorList>
    </citation>
    <scope>NUCLEOTIDE SEQUENCE [LARGE SCALE GENOMIC DNA]</scope>
    <source>
        <strain evidence="2 3">NCIMB 10696</strain>
    </source>
</reference>
<accession>A0A7U4LM56</accession>
<dbReference type="InterPro" id="IPR032256">
    <property type="entry name" value="DUF4829"/>
</dbReference>
<name>A0A7U4LM56_CLOSG</name>
<feature type="domain" description="DUF4829" evidence="1">
    <location>
        <begin position="1"/>
        <end position="82"/>
    </location>
</feature>
<evidence type="ECO:0000313" key="3">
    <source>
        <dbReference type="Proteomes" id="UP000033052"/>
    </source>
</evidence>
<evidence type="ECO:0000313" key="2">
    <source>
        <dbReference type="EMBL" id="AKC61648.1"/>
    </source>
</evidence>
<protein>
    <recommendedName>
        <fullName evidence="1">DUF4829 domain-containing protein</fullName>
    </recommendedName>
</protein>
<sequence>MKYKKINTIKEEKDQKYKEGYIKNGRGTITKAKEENIIIYKVDYKVKYKKGAITPQDSGLYETWCTLIRKDKNSPWLIDEIGGWLNIYKFGGVDNE</sequence>
<dbReference type="RefSeq" id="WP_050481903.1">
    <property type="nucleotide sequence ID" value="NZ_CP009225.1"/>
</dbReference>
<dbReference type="AlphaFoldDB" id="A0A7U4LM56"/>
<dbReference type="Proteomes" id="UP000033052">
    <property type="component" value="Chromosome"/>
</dbReference>
<evidence type="ECO:0000259" key="1">
    <source>
        <dbReference type="Pfam" id="PF16111"/>
    </source>
</evidence>
<gene>
    <name evidence="2" type="ORF">CLSPO_c09280</name>
</gene>
<organism evidence="2 3">
    <name type="scientific">Clostridium sporogenes</name>
    <dbReference type="NCBI Taxonomy" id="1509"/>
    <lineage>
        <taxon>Bacteria</taxon>
        <taxon>Bacillati</taxon>
        <taxon>Bacillota</taxon>
        <taxon>Clostridia</taxon>
        <taxon>Eubacteriales</taxon>
        <taxon>Clostridiaceae</taxon>
        <taxon>Clostridium</taxon>
    </lineage>
</organism>
<dbReference type="EMBL" id="CP009225">
    <property type="protein sequence ID" value="AKC61648.1"/>
    <property type="molecule type" value="Genomic_DNA"/>
</dbReference>
<dbReference type="KEGG" id="cld:CLSPO_c09280"/>